<comment type="similarity">
    <text evidence="1">Belongs to the WD repeat CDC20/Fizzy family.</text>
</comment>
<keyword evidence="4" id="KW-0677">Repeat</keyword>
<evidence type="ECO:0000256" key="8">
    <source>
        <dbReference type="SAM" id="MobiDB-lite"/>
    </source>
</evidence>
<protein>
    <submittedName>
        <fullName evidence="10">Cell division cycle 20</fullName>
    </submittedName>
</protein>
<dbReference type="PROSITE" id="PS50082">
    <property type="entry name" value="WD_REPEATS_2"/>
    <property type="match status" value="1"/>
</dbReference>
<dbReference type="PANTHER" id="PTHR19918:SF8">
    <property type="entry name" value="FI02843P"/>
    <property type="match status" value="1"/>
</dbReference>
<evidence type="ECO:0000256" key="1">
    <source>
        <dbReference type="ARBA" id="ARBA00006445"/>
    </source>
</evidence>
<dbReference type="GO" id="GO:1990757">
    <property type="term" value="F:ubiquitin ligase activator activity"/>
    <property type="evidence" value="ECO:0007669"/>
    <property type="project" value="TreeGrafter"/>
</dbReference>
<keyword evidence="6" id="KW-0131">Cell cycle</keyword>
<dbReference type="SUPFAM" id="SSF50978">
    <property type="entry name" value="WD40 repeat-like"/>
    <property type="match status" value="1"/>
</dbReference>
<dbReference type="AlphaFoldDB" id="W7UCG6"/>
<evidence type="ECO:0000256" key="7">
    <source>
        <dbReference type="PROSITE-ProRule" id="PRU00221"/>
    </source>
</evidence>
<dbReference type="EMBL" id="AZIL01000035">
    <property type="protein sequence ID" value="EWM30431.1"/>
    <property type="molecule type" value="Genomic_DNA"/>
</dbReference>
<dbReference type="GO" id="GO:0051301">
    <property type="term" value="P:cell division"/>
    <property type="evidence" value="ECO:0007669"/>
    <property type="project" value="UniProtKB-KW"/>
</dbReference>
<dbReference type="OrthoDB" id="10263272at2759"/>
<evidence type="ECO:0000259" key="9">
    <source>
        <dbReference type="Pfam" id="PF24807"/>
    </source>
</evidence>
<proteinExistence type="inferred from homology"/>
<feature type="repeat" description="WD" evidence="7">
    <location>
        <begin position="331"/>
        <end position="363"/>
    </location>
</feature>
<dbReference type="SMART" id="SM00320">
    <property type="entry name" value="WD40"/>
    <property type="match status" value="3"/>
</dbReference>
<name>W7UCG6_9STRA</name>
<gene>
    <name evidence="10" type="ORF">Naga_100321g1</name>
</gene>
<keyword evidence="11" id="KW-1185">Reference proteome</keyword>
<evidence type="ECO:0000256" key="4">
    <source>
        <dbReference type="ARBA" id="ARBA00022737"/>
    </source>
</evidence>
<dbReference type="GO" id="GO:0005680">
    <property type="term" value="C:anaphase-promoting complex"/>
    <property type="evidence" value="ECO:0007669"/>
    <property type="project" value="TreeGrafter"/>
</dbReference>
<feature type="domain" description="CDC20/Fizzy WD40" evidence="9">
    <location>
        <begin position="201"/>
        <end position="367"/>
    </location>
</feature>
<keyword evidence="5" id="KW-0498">Mitosis</keyword>
<evidence type="ECO:0000256" key="3">
    <source>
        <dbReference type="ARBA" id="ARBA00022618"/>
    </source>
</evidence>
<dbReference type="Gene3D" id="2.130.10.10">
    <property type="entry name" value="YVTN repeat-like/Quinoprotein amine dehydrogenase"/>
    <property type="match status" value="1"/>
</dbReference>
<dbReference type="Pfam" id="PF24807">
    <property type="entry name" value="WD40_CDC20-Fz"/>
    <property type="match status" value="1"/>
</dbReference>
<dbReference type="GO" id="GO:0031145">
    <property type="term" value="P:anaphase-promoting complex-dependent catabolic process"/>
    <property type="evidence" value="ECO:0007669"/>
    <property type="project" value="TreeGrafter"/>
</dbReference>
<keyword evidence="3 10" id="KW-0132">Cell division</keyword>
<organism evidence="10 11">
    <name type="scientific">Nannochloropsis gaditana</name>
    <dbReference type="NCBI Taxonomy" id="72520"/>
    <lineage>
        <taxon>Eukaryota</taxon>
        <taxon>Sar</taxon>
        <taxon>Stramenopiles</taxon>
        <taxon>Ochrophyta</taxon>
        <taxon>Eustigmatophyceae</taxon>
        <taxon>Eustigmatales</taxon>
        <taxon>Monodopsidaceae</taxon>
        <taxon>Nannochloropsis</taxon>
    </lineage>
</organism>
<keyword evidence="2 7" id="KW-0853">WD repeat</keyword>
<accession>W7UCG6</accession>
<sequence>MSAIKNHNVFATNHQSFGAPTRATDIVEMESLMSLDQPFESKVMPRWERKKLQKLGSAAGAGLDGDKTGSHDRFIPNRSGMHMDKAHYALSKENPNPQGDDDKKDDSASLVEDRAMGEDGMEKVSKQEASMVQKKEYHQALEAQLLDGEKEHRVLAFRNKAPLPKEGFQNHLQVLYTQNKGTAPSSLRSYRHIPSAPERILDAPDLLDDYYLNIMDWGASNVLAIALTQTLYLWNAATGDITELMSVPDADDYITSVSWIQDTGSHLAIGTASAQTQLWDVAAQKQVRSMNGHSARVSALAWKRHILSSGSRDATIVHHDVRVQNHHVATLLGHEQEVCGLSWSPDGSLLASGGNDNLLCLWDQASTSGIGGGCQSPGLVPF</sequence>
<evidence type="ECO:0000256" key="2">
    <source>
        <dbReference type="ARBA" id="ARBA00022574"/>
    </source>
</evidence>
<evidence type="ECO:0000256" key="6">
    <source>
        <dbReference type="ARBA" id="ARBA00023306"/>
    </source>
</evidence>
<dbReference type="InterPro" id="IPR015943">
    <property type="entry name" value="WD40/YVTN_repeat-like_dom_sf"/>
</dbReference>
<dbReference type="InterPro" id="IPR056150">
    <property type="entry name" value="WD40_CDC20-Fz"/>
</dbReference>
<dbReference type="PANTHER" id="PTHR19918">
    <property type="entry name" value="CELL DIVISION CYCLE 20 CDC20 FIZZY -RELATED"/>
    <property type="match status" value="1"/>
</dbReference>
<reference evidence="10 11" key="1">
    <citation type="journal article" date="2014" name="Mol. Plant">
        <title>Chromosome Scale Genome Assembly and Transcriptome Profiling of Nannochloropsis gaditana in Nitrogen Depletion.</title>
        <authorList>
            <person name="Corteggiani Carpinelli E."/>
            <person name="Telatin A."/>
            <person name="Vitulo N."/>
            <person name="Forcato C."/>
            <person name="D'Angelo M."/>
            <person name="Schiavon R."/>
            <person name="Vezzi A."/>
            <person name="Giacometti G.M."/>
            <person name="Morosinotto T."/>
            <person name="Valle G."/>
        </authorList>
    </citation>
    <scope>NUCLEOTIDE SEQUENCE [LARGE SCALE GENOMIC DNA]</scope>
    <source>
        <strain evidence="10 11">B-31</strain>
    </source>
</reference>
<evidence type="ECO:0000313" key="10">
    <source>
        <dbReference type="EMBL" id="EWM30431.1"/>
    </source>
</evidence>
<dbReference type="PROSITE" id="PS50294">
    <property type="entry name" value="WD_REPEATS_REGION"/>
    <property type="match status" value="1"/>
</dbReference>
<dbReference type="InterPro" id="IPR033010">
    <property type="entry name" value="Cdc20/Fizzy"/>
</dbReference>
<comment type="caution">
    <text evidence="10">The sequence shown here is derived from an EMBL/GenBank/DDBJ whole genome shotgun (WGS) entry which is preliminary data.</text>
</comment>
<feature type="region of interest" description="Disordered" evidence="8">
    <location>
        <begin position="58"/>
        <end position="79"/>
    </location>
</feature>
<dbReference type="Proteomes" id="UP000019335">
    <property type="component" value="Chromosome 1"/>
</dbReference>
<evidence type="ECO:0000256" key="5">
    <source>
        <dbReference type="ARBA" id="ARBA00022776"/>
    </source>
</evidence>
<dbReference type="GO" id="GO:0010997">
    <property type="term" value="F:anaphase-promoting complex binding"/>
    <property type="evidence" value="ECO:0007669"/>
    <property type="project" value="InterPro"/>
</dbReference>
<evidence type="ECO:0000313" key="11">
    <source>
        <dbReference type="Proteomes" id="UP000019335"/>
    </source>
</evidence>
<dbReference type="GO" id="GO:1905786">
    <property type="term" value="P:positive regulation of anaphase-promoting complex-dependent catabolic process"/>
    <property type="evidence" value="ECO:0007669"/>
    <property type="project" value="TreeGrafter"/>
</dbReference>
<dbReference type="InterPro" id="IPR036322">
    <property type="entry name" value="WD40_repeat_dom_sf"/>
</dbReference>
<dbReference type="InterPro" id="IPR001680">
    <property type="entry name" value="WD40_rpt"/>
</dbReference>
<feature type="compositionally biased region" description="Basic and acidic residues" evidence="8">
    <location>
        <begin position="64"/>
        <end position="79"/>
    </location>
</feature>